<name>A0ABW5DYZ1_9PROT</name>
<sequence length="182" mass="19675">MNQQVEILLITGPAGVGKSTVSWEVGAQLAAKEIAHAIVETDELDRVFPKPSAEELEALRPGTRDISSLTLAGIWSTYHALGHRRLIMSGVMVHVGFDRRWILAAIPDATIKVVRLMGNEATITERLARRETGSGAEAQVQRSLGQAQRIASQDASEFLVLQTDGKSPQELAALILQGSGWV</sequence>
<protein>
    <recommendedName>
        <fullName evidence="3">AAA family ATPase</fullName>
    </recommendedName>
</protein>
<dbReference type="InterPro" id="IPR027417">
    <property type="entry name" value="P-loop_NTPase"/>
</dbReference>
<evidence type="ECO:0008006" key="3">
    <source>
        <dbReference type="Google" id="ProtNLM"/>
    </source>
</evidence>
<comment type="caution">
    <text evidence="1">The sequence shown here is derived from an EMBL/GenBank/DDBJ whole genome shotgun (WGS) entry which is preliminary data.</text>
</comment>
<evidence type="ECO:0000313" key="2">
    <source>
        <dbReference type="Proteomes" id="UP001597295"/>
    </source>
</evidence>
<proteinExistence type="predicted"/>
<dbReference type="SUPFAM" id="SSF52540">
    <property type="entry name" value="P-loop containing nucleoside triphosphate hydrolases"/>
    <property type="match status" value="1"/>
</dbReference>
<gene>
    <name evidence="1" type="ORF">ACFSM5_19095</name>
</gene>
<accession>A0ABW5DYZ1</accession>
<evidence type="ECO:0000313" key="1">
    <source>
        <dbReference type="EMBL" id="MFD2265019.1"/>
    </source>
</evidence>
<dbReference type="Proteomes" id="UP001597295">
    <property type="component" value="Unassembled WGS sequence"/>
</dbReference>
<dbReference type="Gene3D" id="3.40.50.300">
    <property type="entry name" value="P-loop containing nucleotide triphosphate hydrolases"/>
    <property type="match status" value="1"/>
</dbReference>
<dbReference type="EMBL" id="JBHUIP010000014">
    <property type="protein sequence ID" value="MFD2265019.1"/>
    <property type="molecule type" value="Genomic_DNA"/>
</dbReference>
<reference evidence="2" key="1">
    <citation type="journal article" date="2019" name="Int. J. Syst. Evol. Microbiol.">
        <title>The Global Catalogue of Microorganisms (GCM) 10K type strain sequencing project: providing services to taxonomists for standard genome sequencing and annotation.</title>
        <authorList>
            <consortium name="The Broad Institute Genomics Platform"/>
            <consortium name="The Broad Institute Genome Sequencing Center for Infectious Disease"/>
            <person name="Wu L."/>
            <person name="Ma J."/>
        </authorList>
    </citation>
    <scope>NUCLEOTIDE SEQUENCE [LARGE SCALE GENOMIC DNA]</scope>
    <source>
        <strain evidence="2">CGMCC 1.19062</strain>
    </source>
</reference>
<keyword evidence="2" id="KW-1185">Reference proteome</keyword>
<organism evidence="1 2">
    <name type="scientific">Lacibacterium aquatile</name>
    <dbReference type="NCBI Taxonomy" id="1168082"/>
    <lineage>
        <taxon>Bacteria</taxon>
        <taxon>Pseudomonadati</taxon>
        <taxon>Pseudomonadota</taxon>
        <taxon>Alphaproteobacteria</taxon>
        <taxon>Rhodospirillales</taxon>
        <taxon>Rhodospirillaceae</taxon>
    </lineage>
</organism>
<dbReference type="RefSeq" id="WP_379878186.1">
    <property type="nucleotide sequence ID" value="NZ_JBHUIP010000014.1"/>
</dbReference>